<name>A0ABW9Z8R9_9FLAO</name>
<evidence type="ECO:0000259" key="2">
    <source>
        <dbReference type="Pfam" id="PF13439"/>
    </source>
</evidence>
<sequence length="367" mass="41602">MKVLHISGARSWGGNEQQLIDLISELELLNVASVVFGVKNSPLESECGRHNIKFLTSDQKKLNKFSNYKLIKKIVKQELPDVIHLHTSDSLTVFTLSDILYSLKTPTVFSKKGMGNSSSVLSKLKYNYKNISAVICVSKKVKNEFSQILSPKNHRKLEVIYDGISVSRIKEPNYKLKDFLKIEQSKFIIGNIANHVKAKDLPTLILAMNELINIKNIRNVHLIQLGSINPKITPEITALIEQYQLQNNISLVGFLENASSFISEFELYVMSSEREGFPLTIYESFYKKTPVVSTAAGGIPEILIDGENGFLTEVKDYKSLAEKINQLIFNEDLKNKFAQKAYDLFTKNYTTQHCALKTLNLYKRISK</sequence>
<feature type="domain" description="Glycosyltransferase subfamily 4-like N-terminal" evidence="2">
    <location>
        <begin position="12"/>
        <end position="168"/>
    </location>
</feature>
<gene>
    <name evidence="3" type="ORF">GV828_08705</name>
</gene>
<dbReference type="RefSeq" id="WP_166537097.1">
    <property type="nucleotide sequence ID" value="NZ_JAABLM010000009.1"/>
</dbReference>
<proteinExistence type="predicted"/>
<organism evidence="3 4">
    <name type="scientific">Flavobacterium ichthyis</name>
    <dbReference type="NCBI Taxonomy" id="2698827"/>
    <lineage>
        <taxon>Bacteria</taxon>
        <taxon>Pseudomonadati</taxon>
        <taxon>Bacteroidota</taxon>
        <taxon>Flavobacteriia</taxon>
        <taxon>Flavobacteriales</taxon>
        <taxon>Flavobacteriaceae</taxon>
        <taxon>Flavobacterium</taxon>
    </lineage>
</organism>
<dbReference type="PANTHER" id="PTHR12526:SF630">
    <property type="entry name" value="GLYCOSYLTRANSFERASE"/>
    <property type="match status" value="1"/>
</dbReference>
<keyword evidence="4" id="KW-1185">Reference proteome</keyword>
<dbReference type="Pfam" id="PF13439">
    <property type="entry name" value="Glyco_transf_4"/>
    <property type="match status" value="1"/>
</dbReference>
<dbReference type="Pfam" id="PF00534">
    <property type="entry name" value="Glycos_transf_1"/>
    <property type="match status" value="1"/>
</dbReference>
<comment type="caution">
    <text evidence="3">The sequence shown here is derived from an EMBL/GenBank/DDBJ whole genome shotgun (WGS) entry which is preliminary data.</text>
</comment>
<accession>A0ABW9Z8R9</accession>
<evidence type="ECO:0000313" key="3">
    <source>
        <dbReference type="EMBL" id="NBL65273.1"/>
    </source>
</evidence>
<reference evidence="4" key="1">
    <citation type="submission" date="2020-01" db="EMBL/GenBank/DDBJ databases">
        <title>Sphingomonas sp. strain CSW-10.</title>
        <authorList>
            <person name="Chen W.-M."/>
        </authorList>
    </citation>
    <scope>NUCLEOTIDE SEQUENCE [LARGE SCALE GENOMIC DNA]</scope>
    <source>
        <strain evidence="4">NST-5</strain>
    </source>
</reference>
<dbReference type="CDD" id="cd03801">
    <property type="entry name" value="GT4_PimA-like"/>
    <property type="match status" value="1"/>
</dbReference>
<dbReference type="InterPro" id="IPR001296">
    <property type="entry name" value="Glyco_trans_1"/>
</dbReference>
<dbReference type="SUPFAM" id="SSF53756">
    <property type="entry name" value="UDP-Glycosyltransferase/glycogen phosphorylase"/>
    <property type="match status" value="1"/>
</dbReference>
<dbReference type="InterPro" id="IPR028098">
    <property type="entry name" value="Glyco_trans_4-like_N"/>
</dbReference>
<evidence type="ECO:0000259" key="1">
    <source>
        <dbReference type="Pfam" id="PF00534"/>
    </source>
</evidence>
<protein>
    <submittedName>
        <fullName evidence="3">Glycosyltransferase</fullName>
    </submittedName>
</protein>
<dbReference type="PANTHER" id="PTHR12526">
    <property type="entry name" value="GLYCOSYLTRANSFERASE"/>
    <property type="match status" value="1"/>
</dbReference>
<dbReference type="Proteomes" id="UP000798602">
    <property type="component" value="Unassembled WGS sequence"/>
</dbReference>
<evidence type="ECO:0000313" key="4">
    <source>
        <dbReference type="Proteomes" id="UP000798602"/>
    </source>
</evidence>
<dbReference type="Gene3D" id="3.40.50.2000">
    <property type="entry name" value="Glycogen Phosphorylase B"/>
    <property type="match status" value="2"/>
</dbReference>
<dbReference type="EMBL" id="JAABLM010000009">
    <property type="protein sequence ID" value="NBL65273.1"/>
    <property type="molecule type" value="Genomic_DNA"/>
</dbReference>
<feature type="domain" description="Glycosyl transferase family 1" evidence="1">
    <location>
        <begin position="178"/>
        <end position="342"/>
    </location>
</feature>